<dbReference type="InterPro" id="IPR013087">
    <property type="entry name" value="Znf_C2H2_type"/>
</dbReference>
<feature type="domain" description="U1-type" evidence="10">
    <location>
        <begin position="74"/>
        <end position="108"/>
    </location>
</feature>
<keyword evidence="3" id="KW-0479">Metal-binding</keyword>
<feature type="region of interest" description="Disordered" evidence="9">
    <location>
        <begin position="108"/>
        <end position="129"/>
    </location>
</feature>
<dbReference type="InterPro" id="IPR031781">
    <property type="entry name" value="SF3A2_dom"/>
</dbReference>
<dbReference type="Pfam" id="PF12874">
    <property type="entry name" value="zf-met"/>
    <property type="match status" value="1"/>
</dbReference>
<evidence type="ECO:0000313" key="11">
    <source>
        <dbReference type="EMBL" id="SSD59495.1"/>
    </source>
</evidence>
<gene>
    <name evidence="11" type="ORF">SCODWIG_01256</name>
</gene>
<keyword evidence="4" id="KW-0747">Spliceosome</keyword>
<dbReference type="GO" id="GO:0003676">
    <property type="term" value="F:nucleic acid binding"/>
    <property type="evidence" value="ECO:0007669"/>
    <property type="project" value="InterPro"/>
</dbReference>
<name>A0A376B475_9ASCO</name>
<evidence type="ECO:0000256" key="9">
    <source>
        <dbReference type="SAM" id="MobiDB-lite"/>
    </source>
</evidence>
<dbReference type="InterPro" id="IPR003604">
    <property type="entry name" value="Matrin/U1-like-C_Znf_C2H2"/>
</dbReference>
<dbReference type="GO" id="GO:0008270">
    <property type="term" value="F:zinc ion binding"/>
    <property type="evidence" value="ECO:0007669"/>
    <property type="project" value="UniProtKB-KW"/>
</dbReference>
<feature type="compositionally biased region" description="Basic and acidic residues" evidence="9">
    <location>
        <begin position="119"/>
        <end position="129"/>
    </location>
</feature>
<proteinExistence type="inferred from homology"/>
<accession>A0A376B475</accession>
<sequence>MDYSNRIGSKKGGGGMASSSIQNLQTKKQVDDLLIGERIPFITEYQADHNNDEQLQQQDTELDRKNPYIYKNRSGKLVCKLCNTMHMSWTSVERHLKGKKHGLSLLIRSKNSGNKGNHANKELSREEKKEQKLTAKLENIRNNEINIKREPLNEKDWNLVYVKNDQGDLGVLIKVNYGVNQGIWNDNTPPFIRLVDKVEIEQNHEDNENCNKDIDQNYLVISFPPFENIAVGIPSKLKLKYNNYNNDTRNDGALKIFIDDLNNQCCYWDRDNGQFFVQVFFQ</sequence>
<dbReference type="AlphaFoldDB" id="A0A376B475"/>
<keyword evidence="2" id="KW-0507">mRNA processing</keyword>
<keyword evidence="6" id="KW-0862">Zinc</keyword>
<dbReference type="Gene3D" id="2.60.40.2690">
    <property type="match status" value="1"/>
</dbReference>
<keyword evidence="12" id="KW-1185">Reference proteome</keyword>
<keyword evidence="7" id="KW-0508">mRNA splicing</keyword>
<evidence type="ECO:0000256" key="4">
    <source>
        <dbReference type="ARBA" id="ARBA00022728"/>
    </source>
</evidence>
<dbReference type="Pfam" id="PF16835">
    <property type="entry name" value="SF3A2"/>
    <property type="match status" value="1"/>
</dbReference>
<evidence type="ECO:0000256" key="1">
    <source>
        <dbReference type="ARBA" id="ARBA00008995"/>
    </source>
</evidence>
<feature type="region of interest" description="Disordered" evidence="9">
    <location>
        <begin position="1"/>
        <end position="23"/>
    </location>
</feature>
<evidence type="ECO:0000313" key="12">
    <source>
        <dbReference type="Proteomes" id="UP000262825"/>
    </source>
</evidence>
<evidence type="ECO:0000256" key="2">
    <source>
        <dbReference type="ARBA" id="ARBA00022664"/>
    </source>
</evidence>
<dbReference type="GO" id="GO:0005686">
    <property type="term" value="C:U2 snRNP"/>
    <property type="evidence" value="ECO:0007669"/>
    <property type="project" value="TreeGrafter"/>
</dbReference>
<organism evidence="11 12">
    <name type="scientific">Saccharomycodes ludwigii</name>
    <dbReference type="NCBI Taxonomy" id="36035"/>
    <lineage>
        <taxon>Eukaryota</taxon>
        <taxon>Fungi</taxon>
        <taxon>Dikarya</taxon>
        <taxon>Ascomycota</taxon>
        <taxon>Saccharomycotina</taxon>
        <taxon>Saccharomycetes</taxon>
        <taxon>Saccharomycodales</taxon>
        <taxon>Saccharomycodaceae</taxon>
        <taxon>Saccharomycodes</taxon>
    </lineage>
</organism>
<dbReference type="GO" id="GO:0071004">
    <property type="term" value="C:U2-type prespliceosome"/>
    <property type="evidence" value="ECO:0007669"/>
    <property type="project" value="TreeGrafter"/>
</dbReference>
<comment type="similarity">
    <text evidence="1">Belongs to the SF3A2 family.</text>
</comment>
<evidence type="ECO:0000256" key="5">
    <source>
        <dbReference type="ARBA" id="ARBA00022771"/>
    </source>
</evidence>
<dbReference type="SMART" id="SM00451">
    <property type="entry name" value="ZnF_U1"/>
    <property type="match status" value="1"/>
</dbReference>
<keyword evidence="8" id="KW-0539">Nucleus</keyword>
<evidence type="ECO:0000256" key="6">
    <source>
        <dbReference type="ARBA" id="ARBA00022833"/>
    </source>
</evidence>
<dbReference type="PANTHER" id="PTHR23205:SF0">
    <property type="entry name" value="SPLICING FACTOR 3A SUBUNIT 2"/>
    <property type="match status" value="1"/>
</dbReference>
<dbReference type="Proteomes" id="UP000262825">
    <property type="component" value="Unassembled WGS sequence"/>
</dbReference>
<dbReference type="EMBL" id="UFAJ01000152">
    <property type="protein sequence ID" value="SSD59495.1"/>
    <property type="molecule type" value="Genomic_DNA"/>
</dbReference>
<evidence type="ECO:0000256" key="3">
    <source>
        <dbReference type="ARBA" id="ARBA00022723"/>
    </source>
</evidence>
<protein>
    <recommendedName>
        <fullName evidence="10">U1-type domain-containing protein</fullName>
    </recommendedName>
</protein>
<evidence type="ECO:0000256" key="7">
    <source>
        <dbReference type="ARBA" id="ARBA00023187"/>
    </source>
</evidence>
<dbReference type="SUPFAM" id="SSF57667">
    <property type="entry name" value="beta-beta-alpha zinc fingers"/>
    <property type="match status" value="1"/>
</dbReference>
<reference evidence="12" key="1">
    <citation type="submission" date="2018-06" db="EMBL/GenBank/DDBJ databases">
        <authorList>
            <person name="Guldener U."/>
        </authorList>
    </citation>
    <scope>NUCLEOTIDE SEQUENCE [LARGE SCALE GENOMIC DNA]</scope>
    <source>
        <strain evidence="12">UTAD17</strain>
    </source>
</reference>
<evidence type="ECO:0000259" key="10">
    <source>
        <dbReference type="SMART" id="SM00451"/>
    </source>
</evidence>
<dbReference type="PANTHER" id="PTHR23205">
    <property type="entry name" value="SPLICING FACTOR 3A SUBUNIT 2"/>
    <property type="match status" value="1"/>
</dbReference>
<keyword evidence="5" id="KW-0863">Zinc-finger</keyword>
<dbReference type="InterPro" id="IPR052092">
    <property type="entry name" value="SF3A2"/>
</dbReference>
<dbReference type="VEuPathDB" id="FungiDB:SCODWIG_01256"/>
<dbReference type="GO" id="GO:0000245">
    <property type="term" value="P:spliceosomal complex assembly"/>
    <property type="evidence" value="ECO:0007669"/>
    <property type="project" value="TreeGrafter"/>
</dbReference>
<dbReference type="InterPro" id="IPR036236">
    <property type="entry name" value="Znf_C2H2_sf"/>
</dbReference>
<evidence type="ECO:0000256" key="8">
    <source>
        <dbReference type="ARBA" id="ARBA00023242"/>
    </source>
</evidence>
<dbReference type="GO" id="GO:0071013">
    <property type="term" value="C:catalytic step 2 spliceosome"/>
    <property type="evidence" value="ECO:0007669"/>
    <property type="project" value="TreeGrafter"/>
</dbReference>